<dbReference type="Proteomes" id="UP000295304">
    <property type="component" value="Unassembled WGS sequence"/>
</dbReference>
<evidence type="ECO:0000313" key="1">
    <source>
        <dbReference type="EMBL" id="TCS62976.1"/>
    </source>
</evidence>
<accession>A0A4R3JCR9</accession>
<dbReference type="RefSeq" id="WP_132938721.1">
    <property type="nucleotide sequence ID" value="NZ_CP119676.1"/>
</dbReference>
<dbReference type="Gene3D" id="3.30.70.360">
    <property type="match status" value="1"/>
</dbReference>
<keyword evidence="2" id="KW-1185">Reference proteome</keyword>
<dbReference type="AlphaFoldDB" id="A0A4R3JCR9"/>
<gene>
    <name evidence="1" type="ORF">EDD55_10467</name>
</gene>
<comment type="caution">
    <text evidence="1">The sequence shown here is derived from an EMBL/GenBank/DDBJ whole genome shotgun (WGS) entry which is preliminary data.</text>
</comment>
<organism evidence="1 2">
    <name type="scientific">Varunaivibrio sulfuroxidans</name>
    <dbReference type="NCBI Taxonomy" id="1773489"/>
    <lineage>
        <taxon>Bacteria</taxon>
        <taxon>Pseudomonadati</taxon>
        <taxon>Pseudomonadota</taxon>
        <taxon>Alphaproteobacteria</taxon>
        <taxon>Rhodospirillales</taxon>
        <taxon>Magnetovibrionaceae</taxon>
        <taxon>Varunaivibrio</taxon>
    </lineage>
</organism>
<proteinExistence type="predicted"/>
<reference evidence="1 2" key="1">
    <citation type="submission" date="2019-03" db="EMBL/GenBank/DDBJ databases">
        <title>Genomic Encyclopedia of Type Strains, Phase IV (KMG-IV): sequencing the most valuable type-strain genomes for metagenomic binning, comparative biology and taxonomic classification.</title>
        <authorList>
            <person name="Goeker M."/>
        </authorList>
    </citation>
    <scope>NUCLEOTIDE SEQUENCE [LARGE SCALE GENOMIC DNA]</scope>
    <source>
        <strain evidence="1 2">DSM 101688</strain>
    </source>
</reference>
<dbReference type="OrthoDB" id="9808195at2"/>
<dbReference type="InterPro" id="IPR036264">
    <property type="entry name" value="Bact_exopeptidase_dim_dom"/>
</dbReference>
<name>A0A4R3JCR9_9PROT</name>
<evidence type="ECO:0000313" key="2">
    <source>
        <dbReference type="Proteomes" id="UP000295304"/>
    </source>
</evidence>
<dbReference type="SUPFAM" id="SSF55031">
    <property type="entry name" value="Bacterial exopeptidase dimerisation domain"/>
    <property type="match status" value="1"/>
</dbReference>
<sequence length="96" mass="10120">MIDAAPGAINVIPGAEVFSLDVRAPAAARSKAIKAITDAIHGIARKRGVAVRIETVYAAEGCDLSPKIMDALENAIAAHGLRPHRLPSARAMTPWR</sequence>
<protein>
    <submittedName>
        <fullName evidence="1">Uncharacterized protein</fullName>
    </submittedName>
</protein>
<dbReference type="EMBL" id="SLZW01000004">
    <property type="protein sequence ID" value="TCS62976.1"/>
    <property type="molecule type" value="Genomic_DNA"/>
</dbReference>